<dbReference type="AlphaFoldDB" id="A0A1I4UHS8"/>
<proteinExistence type="predicted"/>
<name>A0A1I4UHS8_9FLAO</name>
<organism evidence="1 2">
    <name type="scientific">Flavobacterium succinicans</name>
    <dbReference type="NCBI Taxonomy" id="29536"/>
    <lineage>
        <taxon>Bacteria</taxon>
        <taxon>Pseudomonadati</taxon>
        <taxon>Bacteroidota</taxon>
        <taxon>Flavobacteriia</taxon>
        <taxon>Flavobacteriales</taxon>
        <taxon>Flavobacteriaceae</taxon>
        <taxon>Flavobacterium</taxon>
    </lineage>
</organism>
<evidence type="ECO:0000313" key="2">
    <source>
        <dbReference type="Proteomes" id="UP000182961"/>
    </source>
</evidence>
<evidence type="ECO:0000313" key="1">
    <source>
        <dbReference type="EMBL" id="SFM88526.1"/>
    </source>
</evidence>
<sequence length="116" mass="13290">MKFLSKIILTIGVVLLFFVLQTKNNKHYFDNGTAQKETSFEQIDKNNLPCMLPKTLSYTVATYHFYPPIQATFASFAHVALLINYSNKVASKAFLYKSINAIPAVSCLLFPKHYFW</sequence>
<protein>
    <submittedName>
        <fullName evidence="1">Uncharacterized protein</fullName>
    </submittedName>
</protein>
<accession>A0A1I4UHS8</accession>
<dbReference type="EMBL" id="FOUT01000003">
    <property type="protein sequence ID" value="SFM88526.1"/>
    <property type="molecule type" value="Genomic_DNA"/>
</dbReference>
<gene>
    <name evidence="1" type="ORF">SAMN05444143_103179</name>
</gene>
<reference evidence="2" key="1">
    <citation type="submission" date="2016-10" db="EMBL/GenBank/DDBJ databases">
        <authorList>
            <person name="Varghese N."/>
            <person name="Submissions S."/>
        </authorList>
    </citation>
    <scope>NUCLEOTIDE SEQUENCE [LARGE SCALE GENOMIC DNA]</scope>
    <source>
        <strain evidence="2">DSM 4002</strain>
    </source>
</reference>
<keyword evidence="2" id="KW-1185">Reference proteome</keyword>
<dbReference type="Proteomes" id="UP000182961">
    <property type="component" value="Unassembled WGS sequence"/>
</dbReference>